<keyword evidence="2" id="KW-1133">Transmembrane helix</keyword>
<feature type="region of interest" description="Disordered" evidence="1">
    <location>
        <begin position="307"/>
        <end position="336"/>
    </location>
</feature>
<dbReference type="GeneID" id="66053300"/>
<dbReference type="KEGG" id="cre:CHLRE_04g228700v5"/>
<feature type="region of interest" description="Disordered" evidence="1">
    <location>
        <begin position="356"/>
        <end position="426"/>
    </location>
</feature>
<dbReference type="AlphaFoldDB" id="A0A2K3DUS7"/>
<feature type="compositionally biased region" description="Low complexity" evidence="1">
    <location>
        <begin position="307"/>
        <end position="320"/>
    </location>
</feature>
<gene>
    <name evidence="3" type="ORF">CHLRE_04g228700v5</name>
</gene>
<dbReference type="OrthoDB" id="10613776at2759"/>
<dbReference type="EMBL" id="CM008965">
    <property type="protein sequence ID" value="PNW84297.1"/>
    <property type="molecule type" value="Genomic_DNA"/>
</dbReference>
<evidence type="ECO:0000313" key="3">
    <source>
        <dbReference type="EMBL" id="PNW84297.1"/>
    </source>
</evidence>
<feature type="transmembrane region" description="Helical" evidence="2">
    <location>
        <begin position="29"/>
        <end position="50"/>
    </location>
</feature>
<keyword evidence="2" id="KW-0472">Membrane</keyword>
<name>A0A2K3DUS7_CHLRE</name>
<keyword evidence="2" id="KW-0812">Transmembrane</keyword>
<keyword evidence="4" id="KW-1185">Reference proteome</keyword>
<dbReference type="InParanoid" id="A0A2K3DUS7"/>
<organism evidence="3 4">
    <name type="scientific">Chlamydomonas reinhardtii</name>
    <name type="common">Chlamydomonas smithii</name>
    <dbReference type="NCBI Taxonomy" id="3055"/>
    <lineage>
        <taxon>Eukaryota</taxon>
        <taxon>Viridiplantae</taxon>
        <taxon>Chlorophyta</taxon>
        <taxon>core chlorophytes</taxon>
        <taxon>Chlorophyceae</taxon>
        <taxon>CS clade</taxon>
        <taxon>Chlamydomonadales</taxon>
        <taxon>Chlamydomonadaceae</taxon>
        <taxon>Chlamydomonas</taxon>
    </lineage>
</organism>
<evidence type="ECO:0000256" key="2">
    <source>
        <dbReference type="SAM" id="Phobius"/>
    </source>
</evidence>
<accession>A0A2K3DUS7</accession>
<evidence type="ECO:0000256" key="1">
    <source>
        <dbReference type="SAM" id="MobiDB-lite"/>
    </source>
</evidence>
<reference evidence="3 4" key="1">
    <citation type="journal article" date="2007" name="Science">
        <title>The Chlamydomonas genome reveals the evolution of key animal and plant functions.</title>
        <authorList>
            <person name="Merchant S.S."/>
            <person name="Prochnik S.E."/>
            <person name="Vallon O."/>
            <person name="Harris E.H."/>
            <person name="Karpowicz S.J."/>
            <person name="Witman G.B."/>
            <person name="Terry A."/>
            <person name="Salamov A."/>
            <person name="Fritz-Laylin L.K."/>
            <person name="Marechal-Drouard L."/>
            <person name="Marshall W.F."/>
            <person name="Qu L.H."/>
            <person name="Nelson D.R."/>
            <person name="Sanderfoot A.A."/>
            <person name="Spalding M.H."/>
            <person name="Kapitonov V.V."/>
            <person name="Ren Q."/>
            <person name="Ferris P."/>
            <person name="Lindquist E."/>
            <person name="Shapiro H."/>
            <person name="Lucas S.M."/>
            <person name="Grimwood J."/>
            <person name="Schmutz J."/>
            <person name="Cardol P."/>
            <person name="Cerutti H."/>
            <person name="Chanfreau G."/>
            <person name="Chen C.L."/>
            <person name="Cognat V."/>
            <person name="Croft M.T."/>
            <person name="Dent R."/>
            <person name="Dutcher S."/>
            <person name="Fernandez E."/>
            <person name="Fukuzawa H."/>
            <person name="Gonzalez-Ballester D."/>
            <person name="Gonzalez-Halphen D."/>
            <person name="Hallmann A."/>
            <person name="Hanikenne M."/>
            <person name="Hippler M."/>
            <person name="Inwood W."/>
            <person name="Jabbari K."/>
            <person name="Kalanon M."/>
            <person name="Kuras R."/>
            <person name="Lefebvre P.A."/>
            <person name="Lemaire S.D."/>
            <person name="Lobanov A.V."/>
            <person name="Lohr M."/>
            <person name="Manuell A."/>
            <person name="Meier I."/>
            <person name="Mets L."/>
            <person name="Mittag M."/>
            <person name="Mittelmeier T."/>
            <person name="Moroney J.V."/>
            <person name="Moseley J."/>
            <person name="Napoli C."/>
            <person name="Nedelcu A.M."/>
            <person name="Niyogi K."/>
            <person name="Novoselov S.V."/>
            <person name="Paulsen I.T."/>
            <person name="Pazour G."/>
            <person name="Purton S."/>
            <person name="Ral J.P."/>
            <person name="Riano-Pachon D.M."/>
            <person name="Riekhof W."/>
            <person name="Rymarquis L."/>
            <person name="Schroda M."/>
            <person name="Stern D."/>
            <person name="Umen J."/>
            <person name="Willows R."/>
            <person name="Wilson N."/>
            <person name="Zimmer S.L."/>
            <person name="Allmer J."/>
            <person name="Balk J."/>
            <person name="Bisova K."/>
            <person name="Chen C.J."/>
            <person name="Elias M."/>
            <person name="Gendler K."/>
            <person name="Hauser C."/>
            <person name="Lamb M.R."/>
            <person name="Ledford H."/>
            <person name="Long J.C."/>
            <person name="Minagawa J."/>
            <person name="Page M.D."/>
            <person name="Pan J."/>
            <person name="Pootakham W."/>
            <person name="Roje S."/>
            <person name="Rose A."/>
            <person name="Stahlberg E."/>
            <person name="Terauchi A.M."/>
            <person name="Yang P."/>
            <person name="Ball S."/>
            <person name="Bowler C."/>
            <person name="Dieckmann C.L."/>
            <person name="Gladyshev V.N."/>
            <person name="Green P."/>
            <person name="Jorgensen R."/>
            <person name="Mayfield S."/>
            <person name="Mueller-Roeber B."/>
            <person name="Rajamani S."/>
            <person name="Sayre R.T."/>
            <person name="Brokstein P."/>
            <person name="Dubchak I."/>
            <person name="Goodstein D."/>
            <person name="Hornick L."/>
            <person name="Huang Y.W."/>
            <person name="Jhaveri J."/>
            <person name="Luo Y."/>
            <person name="Martinez D."/>
            <person name="Ngau W.C."/>
            <person name="Otillar B."/>
            <person name="Poliakov A."/>
            <person name="Porter A."/>
            <person name="Szajkowski L."/>
            <person name="Werner G."/>
            <person name="Zhou K."/>
            <person name="Grigoriev I.V."/>
            <person name="Rokhsar D.S."/>
            <person name="Grossman A.R."/>
        </authorList>
    </citation>
    <scope>NUCLEOTIDE SEQUENCE [LARGE SCALE GENOMIC DNA]</scope>
    <source>
        <strain evidence="4">CC-503</strain>
    </source>
</reference>
<proteinExistence type="predicted"/>
<dbReference type="Proteomes" id="UP000006906">
    <property type="component" value="Chromosome 4"/>
</dbReference>
<dbReference type="Gramene" id="PNW84297">
    <property type="protein sequence ID" value="PNW84297"/>
    <property type="gene ID" value="CHLRE_04g228700v5"/>
</dbReference>
<dbReference type="RefSeq" id="XP_042925416.1">
    <property type="nucleotide sequence ID" value="XM_043062064.1"/>
</dbReference>
<feature type="compositionally biased region" description="Low complexity" evidence="1">
    <location>
        <begin position="368"/>
        <end position="413"/>
    </location>
</feature>
<dbReference type="PROSITE" id="PS51257">
    <property type="entry name" value="PROKAR_LIPOPROTEIN"/>
    <property type="match status" value="1"/>
</dbReference>
<sequence>MKAFLAPAVFLVGGSACLAGSALIRDSSSSWPALAITGLLAVVGALLVGARNFWRLSLSHAEAAAADGQGLVAATAAVQSGAELTAVAPTPENAPGAATRWTAAAQLLSGSSRGGRAAARARAARADAGAVTAIGGDVESGKAGGQAFLLPVHSLHFDASSLYGRLYGNTLAAAPGGGGEAALVCGVQTPRGAAAAAAAAAAAKRGCCAASDEEAAGAVCPVCGHEAAAGDLCGFEDGCSVCGHGGSSSCTTTPAATCPNSRVDSSAAVAASQQALAAAAAPGGPLASAPSPSHAAALAVAASRAPHSATAGPSSSDSSGAGAGAGAASGSSRTGPVSAGRLVVIVQPHTILMGLQPRLQPAPNSNCGESTRNGGSTSSGGSSSEAATAAGAAGPPGSAVAAAPAAPVRGVGPHARPAPDAARLTD</sequence>
<protein>
    <submittedName>
        <fullName evidence="3">Uncharacterized protein</fullName>
    </submittedName>
</protein>
<evidence type="ECO:0000313" key="4">
    <source>
        <dbReference type="Proteomes" id="UP000006906"/>
    </source>
</evidence>